<dbReference type="AlphaFoldDB" id="A0A314UIK0"/>
<keyword evidence="2" id="KW-1185">Reference proteome</keyword>
<protein>
    <submittedName>
        <fullName evidence="1">Uncharacterized protein</fullName>
    </submittedName>
</protein>
<gene>
    <name evidence="1" type="ORF">Pyn_21081</name>
</gene>
<dbReference type="Proteomes" id="UP000250321">
    <property type="component" value="Unassembled WGS sequence"/>
</dbReference>
<name>A0A314UIK0_PRUYE</name>
<sequence length="69" mass="7404">MAFAKGLQRFDDVDVLGSGFVGFEGSWSWGMQGEREGEDENRRGGMDSVGYGFVGAGVVGSGFVGFEEW</sequence>
<evidence type="ECO:0000313" key="1">
    <source>
        <dbReference type="EMBL" id="PQM37297.1"/>
    </source>
</evidence>
<organism evidence="1 2">
    <name type="scientific">Prunus yedoensis var. nudiflora</name>
    <dbReference type="NCBI Taxonomy" id="2094558"/>
    <lineage>
        <taxon>Eukaryota</taxon>
        <taxon>Viridiplantae</taxon>
        <taxon>Streptophyta</taxon>
        <taxon>Embryophyta</taxon>
        <taxon>Tracheophyta</taxon>
        <taxon>Spermatophyta</taxon>
        <taxon>Magnoliopsida</taxon>
        <taxon>eudicotyledons</taxon>
        <taxon>Gunneridae</taxon>
        <taxon>Pentapetalae</taxon>
        <taxon>rosids</taxon>
        <taxon>fabids</taxon>
        <taxon>Rosales</taxon>
        <taxon>Rosaceae</taxon>
        <taxon>Amygdaloideae</taxon>
        <taxon>Amygdaleae</taxon>
        <taxon>Prunus</taxon>
    </lineage>
</organism>
<reference evidence="1 2" key="1">
    <citation type="submission" date="2018-02" db="EMBL/GenBank/DDBJ databases">
        <title>Draft genome of wild Prunus yedoensis var. nudiflora.</title>
        <authorList>
            <person name="Baek S."/>
            <person name="Kim J.-H."/>
            <person name="Choi K."/>
            <person name="Kim G.-B."/>
            <person name="Cho A."/>
            <person name="Jang H."/>
            <person name="Shin C.-H."/>
            <person name="Yu H.-J."/>
            <person name="Mun J.-H."/>
        </authorList>
    </citation>
    <scope>NUCLEOTIDE SEQUENCE [LARGE SCALE GENOMIC DNA]</scope>
    <source>
        <strain evidence="2">cv. Jeju island</strain>
        <tissue evidence="1">Leaf</tissue>
    </source>
</reference>
<accession>A0A314UIK0</accession>
<dbReference type="EMBL" id="PJQY01003469">
    <property type="protein sequence ID" value="PQM37297.1"/>
    <property type="molecule type" value="Genomic_DNA"/>
</dbReference>
<proteinExistence type="predicted"/>
<evidence type="ECO:0000313" key="2">
    <source>
        <dbReference type="Proteomes" id="UP000250321"/>
    </source>
</evidence>
<comment type="caution">
    <text evidence="1">The sequence shown here is derived from an EMBL/GenBank/DDBJ whole genome shotgun (WGS) entry which is preliminary data.</text>
</comment>